<reference evidence="2 3" key="1">
    <citation type="submission" date="2016-11" db="EMBL/GenBank/DDBJ databases">
        <title>Study of marine rhodopsin-containing bacteria.</title>
        <authorList>
            <person name="Yoshizawa S."/>
            <person name="Kumagai Y."/>
            <person name="Kogure K."/>
        </authorList>
    </citation>
    <scope>NUCLEOTIDE SEQUENCE [LARGE SCALE GENOMIC DNA]</scope>
    <source>
        <strain evidence="2 3">SAORIC-28</strain>
    </source>
</reference>
<protein>
    <submittedName>
        <fullName evidence="2">Uncharacterized protein</fullName>
    </submittedName>
</protein>
<name>A0A271ITM8_9BACT</name>
<accession>A0A271ITM8</accession>
<comment type="caution">
    <text evidence="2">The sequence shown here is derived from an EMBL/GenBank/DDBJ whole genome shotgun (WGS) entry which is preliminary data.</text>
</comment>
<proteinExistence type="predicted"/>
<dbReference type="Pfam" id="PF21983">
    <property type="entry name" value="NikA-like"/>
    <property type="match status" value="1"/>
</dbReference>
<dbReference type="EMBL" id="MQWD01000005">
    <property type="protein sequence ID" value="PAP74563.1"/>
    <property type="molecule type" value="Genomic_DNA"/>
</dbReference>
<organism evidence="2 3">
    <name type="scientific">Rubrivirga marina</name>
    <dbReference type="NCBI Taxonomy" id="1196024"/>
    <lineage>
        <taxon>Bacteria</taxon>
        <taxon>Pseudomonadati</taxon>
        <taxon>Rhodothermota</taxon>
        <taxon>Rhodothermia</taxon>
        <taxon>Rhodothermales</taxon>
        <taxon>Rubricoccaceae</taxon>
        <taxon>Rubrivirga</taxon>
    </lineage>
</organism>
<evidence type="ECO:0000313" key="3">
    <source>
        <dbReference type="Proteomes" id="UP000216339"/>
    </source>
</evidence>
<gene>
    <name evidence="2" type="ORF">BSZ37_20505</name>
</gene>
<evidence type="ECO:0000313" key="2">
    <source>
        <dbReference type="EMBL" id="PAP74563.1"/>
    </source>
</evidence>
<evidence type="ECO:0000256" key="1">
    <source>
        <dbReference type="SAM" id="MobiDB-lite"/>
    </source>
</evidence>
<dbReference type="RefSeq" id="WP_095512530.1">
    <property type="nucleotide sequence ID" value="NZ_MQWD01000005.1"/>
</dbReference>
<keyword evidence="3" id="KW-1185">Reference proteome</keyword>
<sequence length="164" mass="17017">MRFSSIKNSPDSGALPGGAQRSESQPGPATRQAPAVSGGALAKVRRQRTGGRPPRKPEEGPKVQVGFQVTSVERDQIREAASQAGLSVSEFLRRRALGRPVVPLADAAARKALRRIGVNLNQLVRRANAGGATEAKAQAAIAEVRAAVARVGRAAGDDGLEGTP</sequence>
<feature type="compositionally biased region" description="Polar residues" evidence="1">
    <location>
        <begin position="1"/>
        <end position="11"/>
    </location>
</feature>
<dbReference type="Proteomes" id="UP000216339">
    <property type="component" value="Unassembled WGS sequence"/>
</dbReference>
<dbReference type="AlphaFoldDB" id="A0A271ITM8"/>
<dbReference type="OrthoDB" id="3268254at2"/>
<dbReference type="InterPro" id="IPR053842">
    <property type="entry name" value="NikA-like"/>
</dbReference>
<feature type="region of interest" description="Disordered" evidence="1">
    <location>
        <begin position="1"/>
        <end position="66"/>
    </location>
</feature>